<feature type="coiled-coil region" evidence="1">
    <location>
        <begin position="76"/>
        <end position="103"/>
    </location>
</feature>
<gene>
    <name evidence="2" type="ORF">PBRASI_LOCUS6926</name>
</gene>
<sequence>MELELSTRIVSAKESEKRFVKLEQKQLQNDKEKSNYIVSMLAQLNQGNQTVSQNDNTPASDISDKALNSDMTQETKTQLEIYNERISNEIREINREKKLLQSDEASNSQNSGLSSDISSEIKIKMKTPEIDIQPLVQELFLELSEAHTEETGLDPWVKPESSRIEKDTDDHILQDSLPETQIVAPNKIYTSSISKIDPNKNRLYQYAIEHGINPKEFSIITEAEKNRWTMECFHRERLVGEELLRQAILKSGLSTAWLDDLMEKIHAQFTQISFEEKTLFVLWVNIQSTPSKRQFPISVLPSNPEEMQQHVINMVVE</sequence>
<comment type="caution">
    <text evidence="2">The sequence shown here is derived from an EMBL/GenBank/DDBJ whole genome shotgun (WGS) entry which is preliminary data.</text>
</comment>
<organism evidence="2 3">
    <name type="scientific">Paraglomus brasilianum</name>
    <dbReference type="NCBI Taxonomy" id="144538"/>
    <lineage>
        <taxon>Eukaryota</taxon>
        <taxon>Fungi</taxon>
        <taxon>Fungi incertae sedis</taxon>
        <taxon>Mucoromycota</taxon>
        <taxon>Glomeromycotina</taxon>
        <taxon>Glomeromycetes</taxon>
        <taxon>Paraglomerales</taxon>
        <taxon>Paraglomeraceae</taxon>
        <taxon>Paraglomus</taxon>
    </lineage>
</organism>
<reference evidence="2" key="1">
    <citation type="submission" date="2021-06" db="EMBL/GenBank/DDBJ databases">
        <authorList>
            <person name="Kallberg Y."/>
            <person name="Tangrot J."/>
            <person name="Rosling A."/>
        </authorList>
    </citation>
    <scope>NUCLEOTIDE SEQUENCE</scope>
    <source>
        <strain evidence="2">BR232B</strain>
    </source>
</reference>
<evidence type="ECO:0000313" key="3">
    <source>
        <dbReference type="Proteomes" id="UP000789739"/>
    </source>
</evidence>
<dbReference type="EMBL" id="CAJVPI010000989">
    <property type="protein sequence ID" value="CAG8587102.1"/>
    <property type="molecule type" value="Genomic_DNA"/>
</dbReference>
<dbReference type="AlphaFoldDB" id="A0A9N9G9U3"/>
<name>A0A9N9G9U3_9GLOM</name>
<evidence type="ECO:0000313" key="2">
    <source>
        <dbReference type="EMBL" id="CAG8587102.1"/>
    </source>
</evidence>
<keyword evidence="1" id="KW-0175">Coiled coil</keyword>
<protein>
    <submittedName>
        <fullName evidence="2">11261_t:CDS:1</fullName>
    </submittedName>
</protein>
<evidence type="ECO:0000256" key="1">
    <source>
        <dbReference type="SAM" id="Coils"/>
    </source>
</evidence>
<keyword evidence="3" id="KW-1185">Reference proteome</keyword>
<dbReference type="OrthoDB" id="2354161at2759"/>
<accession>A0A9N9G9U3</accession>
<proteinExistence type="predicted"/>
<dbReference type="Proteomes" id="UP000789739">
    <property type="component" value="Unassembled WGS sequence"/>
</dbReference>